<proteinExistence type="evidence at transcript level"/>
<accession>A0A059WCN6</accession>
<dbReference type="PROSITE" id="PS50240">
    <property type="entry name" value="TRYPSIN_DOM"/>
    <property type="match status" value="1"/>
</dbReference>
<dbReference type="PANTHER" id="PTHR24276:SF91">
    <property type="entry name" value="AT26814P-RELATED"/>
    <property type="match status" value="1"/>
</dbReference>
<evidence type="ECO:0000256" key="7">
    <source>
        <dbReference type="ARBA" id="ARBA00023157"/>
    </source>
</evidence>
<evidence type="ECO:0000313" key="10">
    <source>
        <dbReference type="EMBL" id="AIA09342.1"/>
    </source>
</evidence>
<dbReference type="SMART" id="SM00020">
    <property type="entry name" value="Tryp_SPc"/>
    <property type="match status" value="1"/>
</dbReference>
<dbReference type="InterPro" id="IPR009003">
    <property type="entry name" value="Peptidase_S1_PA"/>
</dbReference>
<evidence type="ECO:0000256" key="1">
    <source>
        <dbReference type="ARBA" id="ARBA00007664"/>
    </source>
</evidence>
<dbReference type="FunFam" id="2.40.10.10:FF:000077">
    <property type="entry name" value="Predicted protein"/>
    <property type="match status" value="1"/>
</dbReference>
<dbReference type="InterPro" id="IPR050430">
    <property type="entry name" value="Peptidase_S1"/>
</dbReference>
<keyword evidence="3 8" id="KW-0732">Signal</keyword>
<sequence length="251" mass="26412">MAAIRFLVLAFLFACGASEPINEKEGRIIGGTTTTITSYPYIASLHKGTEHICGATIINSEWLVTAASCISIPNAREYLVRVGSTYSSSGGNVYQVSKIYRHEFDLNTMDNDIALVRLSTGVIFGTNVQSITLQESDVSDGTSATVLGWGTISEGGAQSNILKQVVVPVVGFHSCNTSYATYGGITDNMLCAGYNEGGVDACQGDTGGPLVASGHLIGIVSWGAGCGHSTFPGVYTKVSAYRDWIKDKTGV</sequence>
<dbReference type="SUPFAM" id="SSF50494">
    <property type="entry name" value="Trypsin-like serine proteases"/>
    <property type="match status" value="1"/>
</dbReference>
<feature type="domain" description="Peptidase S1" evidence="9">
    <location>
        <begin position="28"/>
        <end position="250"/>
    </location>
</feature>
<feature type="signal peptide" evidence="8">
    <location>
        <begin position="1"/>
        <end position="18"/>
    </location>
</feature>
<dbReference type="Pfam" id="PF00089">
    <property type="entry name" value="Trypsin"/>
    <property type="match status" value="1"/>
</dbReference>
<evidence type="ECO:0000259" key="9">
    <source>
        <dbReference type="PROSITE" id="PS50240"/>
    </source>
</evidence>
<dbReference type="EMBL" id="KJ569093">
    <property type="protein sequence ID" value="AIA09342.1"/>
    <property type="molecule type" value="mRNA"/>
</dbReference>
<dbReference type="GO" id="GO:0004252">
    <property type="term" value="F:serine-type endopeptidase activity"/>
    <property type="evidence" value="ECO:0007669"/>
    <property type="project" value="UniProtKB-EC"/>
</dbReference>
<dbReference type="InterPro" id="IPR001314">
    <property type="entry name" value="Peptidase_S1A"/>
</dbReference>
<keyword evidence="5" id="KW-0720">Serine protease</keyword>
<reference evidence="10" key="1">
    <citation type="submission" date="2014-03" db="EMBL/GenBank/DDBJ databases">
        <title>Morphophysiology of digestion and the molecular characterization of the major digestive enzymes from Periplaneta americana.</title>
        <authorList>
            <person name="Tamaki F.K."/>
            <person name="Dias A.B."/>
            <person name="Pimentel A.C."/>
            <person name="Cardoso C."/>
            <person name="Ribeiro A.F."/>
            <person name="Ferreira C."/>
            <person name="Terra W.R."/>
        </authorList>
    </citation>
    <scope>NUCLEOTIDE SEQUENCE</scope>
</reference>
<evidence type="ECO:0000256" key="6">
    <source>
        <dbReference type="ARBA" id="ARBA00023145"/>
    </source>
</evidence>
<comment type="similarity">
    <text evidence="1">Belongs to the peptidase S1 family.</text>
</comment>
<keyword evidence="6" id="KW-0865">Zymogen</keyword>
<dbReference type="GO" id="GO:0006508">
    <property type="term" value="P:proteolysis"/>
    <property type="evidence" value="ECO:0007669"/>
    <property type="project" value="UniProtKB-KW"/>
</dbReference>
<protein>
    <submittedName>
        <fullName evidence="10">Trypsin</fullName>
        <ecNumber evidence="10">3.4.21.4</ecNumber>
    </submittedName>
</protein>
<dbReference type="AlphaFoldDB" id="A0A059WCN6"/>
<dbReference type="Gene3D" id="2.40.10.10">
    <property type="entry name" value="Trypsin-like serine proteases"/>
    <property type="match status" value="1"/>
</dbReference>
<feature type="chain" id="PRO_5001581335" evidence="8">
    <location>
        <begin position="19"/>
        <end position="251"/>
    </location>
</feature>
<keyword evidence="4 10" id="KW-0378">Hydrolase</keyword>
<evidence type="ECO:0000256" key="3">
    <source>
        <dbReference type="ARBA" id="ARBA00022729"/>
    </source>
</evidence>
<dbReference type="InterPro" id="IPR043504">
    <property type="entry name" value="Peptidase_S1_PA_chymotrypsin"/>
</dbReference>
<name>A0A059WCN6_PERAM</name>
<dbReference type="PANTHER" id="PTHR24276">
    <property type="entry name" value="POLYSERASE-RELATED"/>
    <property type="match status" value="1"/>
</dbReference>
<dbReference type="CDD" id="cd00190">
    <property type="entry name" value="Tryp_SPc"/>
    <property type="match status" value="1"/>
</dbReference>
<keyword evidence="7" id="KW-1015">Disulfide bond</keyword>
<evidence type="ECO:0000256" key="8">
    <source>
        <dbReference type="SAM" id="SignalP"/>
    </source>
</evidence>
<evidence type="ECO:0000256" key="5">
    <source>
        <dbReference type="ARBA" id="ARBA00022825"/>
    </source>
</evidence>
<dbReference type="InterPro" id="IPR001254">
    <property type="entry name" value="Trypsin_dom"/>
</dbReference>
<evidence type="ECO:0000256" key="2">
    <source>
        <dbReference type="ARBA" id="ARBA00022670"/>
    </source>
</evidence>
<evidence type="ECO:0000256" key="4">
    <source>
        <dbReference type="ARBA" id="ARBA00022801"/>
    </source>
</evidence>
<keyword evidence="2" id="KW-0645">Protease</keyword>
<dbReference type="PRINTS" id="PR00722">
    <property type="entry name" value="CHYMOTRYPSIN"/>
</dbReference>
<dbReference type="EC" id="3.4.21.4" evidence="10"/>
<organism evidence="10">
    <name type="scientific">Periplaneta americana</name>
    <name type="common">American cockroach</name>
    <name type="synonym">Blatta americana</name>
    <dbReference type="NCBI Taxonomy" id="6978"/>
    <lineage>
        <taxon>Eukaryota</taxon>
        <taxon>Metazoa</taxon>
        <taxon>Ecdysozoa</taxon>
        <taxon>Arthropoda</taxon>
        <taxon>Hexapoda</taxon>
        <taxon>Insecta</taxon>
        <taxon>Pterygota</taxon>
        <taxon>Neoptera</taxon>
        <taxon>Polyneoptera</taxon>
        <taxon>Dictyoptera</taxon>
        <taxon>Blattodea</taxon>
        <taxon>Blattoidea</taxon>
        <taxon>Blattidae</taxon>
        <taxon>Blattinae</taxon>
        <taxon>Periplaneta</taxon>
    </lineage>
</organism>